<evidence type="ECO:0000256" key="1">
    <source>
        <dbReference type="ARBA" id="ARBA00010641"/>
    </source>
</evidence>
<dbReference type="InterPro" id="IPR014284">
    <property type="entry name" value="RNA_pol_sigma-70_dom"/>
</dbReference>
<dbReference type="InterPro" id="IPR036388">
    <property type="entry name" value="WH-like_DNA-bd_sf"/>
</dbReference>
<dbReference type="Proteomes" id="UP000297273">
    <property type="component" value="Unassembled WGS sequence"/>
</dbReference>
<dbReference type="Gene3D" id="1.10.10.10">
    <property type="entry name" value="Winged helix-like DNA-binding domain superfamily/Winged helix DNA-binding domain"/>
    <property type="match status" value="1"/>
</dbReference>
<sequence length="272" mass="31504">MERTVSIKDEFTDTIHFALEGKPRAMEDLLERIQDYIFNLSLRMLWDPHEAEDATQEILLKISNKLSGFRFESKFTTWVYSIASHHLLSLRRPKNIVYLSRMRDSIGLRANTETIEEQIEEKILEEEIRFGCVHAVLLKLNSVDRLVYVLSTVYGMASEEGAEVVGITPENFRQKLSRSKKKLSDFLSKECGLWIDQKTACPCIGISKHLLHQNKENGKFFMELKNLKRKNPSLEHSKVLEDLKKLDRLAWIYQSQGVYEAPSEILENLGSV</sequence>
<keyword evidence="5" id="KW-0804">Transcription</keyword>
<evidence type="ECO:0000313" key="9">
    <source>
        <dbReference type="EMBL" id="TGL42033.1"/>
    </source>
</evidence>
<reference evidence="8 11" key="2">
    <citation type="journal article" date="2019" name="PLoS Negl. Trop. Dis.">
        <title>Revisiting the worldwide diversity of Leptospira species in the environment.</title>
        <authorList>
            <person name="Vincent A.T."/>
            <person name="Schiettekatte O."/>
            <person name="Bourhy P."/>
            <person name="Veyrier F.J."/>
            <person name="Picardeau M."/>
        </authorList>
    </citation>
    <scope>NUCLEOTIDE SEQUENCE [LARGE SCALE GENOMIC DNA]</scope>
    <source>
        <strain evidence="9">201702690</strain>
        <strain evidence="8 11">SSW18</strain>
    </source>
</reference>
<dbReference type="EMBL" id="RQGC01000004">
    <property type="protein sequence ID" value="TGL42033.1"/>
    <property type="molecule type" value="Genomic_DNA"/>
</dbReference>
<dbReference type="EMBL" id="RQER01000006">
    <property type="protein sequence ID" value="TGK01517.1"/>
    <property type="molecule type" value="Genomic_DNA"/>
</dbReference>
<protein>
    <submittedName>
        <fullName evidence="8">Sigma-70 family RNA polymerase sigma factor</fullName>
    </submittedName>
</protein>
<evidence type="ECO:0000256" key="4">
    <source>
        <dbReference type="ARBA" id="ARBA00023125"/>
    </source>
</evidence>
<evidence type="ECO:0000313" key="11">
    <source>
        <dbReference type="Proteomes" id="UP000297946"/>
    </source>
</evidence>
<evidence type="ECO:0000256" key="5">
    <source>
        <dbReference type="ARBA" id="ARBA00023163"/>
    </source>
</evidence>
<feature type="domain" description="RNA polymerase sigma factor 70 region 4 type 2" evidence="7">
    <location>
        <begin position="132"/>
        <end position="183"/>
    </location>
</feature>
<dbReference type="Pfam" id="PF04542">
    <property type="entry name" value="Sigma70_r2"/>
    <property type="match status" value="1"/>
</dbReference>
<feature type="domain" description="RNA polymerase sigma-70 region 2" evidence="6">
    <location>
        <begin position="30"/>
        <end position="92"/>
    </location>
</feature>
<accession>A0A5F1ZU99</accession>
<proteinExistence type="inferred from homology"/>
<evidence type="ECO:0000313" key="10">
    <source>
        <dbReference type="Proteomes" id="UP000297273"/>
    </source>
</evidence>
<keyword evidence="2" id="KW-0805">Transcription regulation</keyword>
<comment type="similarity">
    <text evidence="1">Belongs to the sigma-70 factor family. ECF subfamily.</text>
</comment>
<gene>
    <name evidence="8" type="ORF">EHO57_11390</name>
    <name evidence="9" type="ORF">EHQ53_07480</name>
</gene>
<dbReference type="Pfam" id="PF08281">
    <property type="entry name" value="Sigma70_r4_2"/>
    <property type="match status" value="1"/>
</dbReference>
<evidence type="ECO:0000256" key="3">
    <source>
        <dbReference type="ARBA" id="ARBA00023082"/>
    </source>
</evidence>
<keyword evidence="10" id="KW-1185">Reference proteome</keyword>
<comment type="caution">
    <text evidence="8">The sequence shown here is derived from an EMBL/GenBank/DDBJ whole genome shotgun (WGS) entry which is preliminary data.</text>
</comment>
<reference evidence="9" key="1">
    <citation type="submission" date="2018-10" db="EMBL/GenBank/DDBJ databases">
        <authorList>
            <person name="Vincent A.T."/>
            <person name="Schiettekatte O."/>
            <person name="Bourhy P."/>
            <person name="Veyrier F.J."/>
            <person name="Picardeau M."/>
        </authorList>
    </citation>
    <scope>NUCLEOTIDE SEQUENCE</scope>
    <source>
        <strain evidence="9">201702690</strain>
    </source>
</reference>
<dbReference type="PANTHER" id="PTHR43133">
    <property type="entry name" value="RNA POLYMERASE ECF-TYPE SIGMA FACTO"/>
    <property type="match status" value="1"/>
</dbReference>
<dbReference type="Proteomes" id="UP000297946">
    <property type="component" value="Unassembled WGS sequence"/>
</dbReference>
<dbReference type="InterPro" id="IPR007627">
    <property type="entry name" value="RNA_pol_sigma70_r2"/>
</dbReference>
<dbReference type="SUPFAM" id="SSF88659">
    <property type="entry name" value="Sigma3 and sigma4 domains of RNA polymerase sigma factors"/>
    <property type="match status" value="1"/>
</dbReference>
<dbReference type="PANTHER" id="PTHR43133:SF8">
    <property type="entry name" value="RNA POLYMERASE SIGMA FACTOR HI_1459-RELATED"/>
    <property type="match status" value="1"/>
</dbReference>
<dbReference type="OrthoDB" id="9784984at2"/>
<evidence type="ECO:0000259" key="7">
    <source>
        <dbReference type="Pfam" id="PF08281"/>
    </source>
</evidence>
<keyword evidence="4" id="KW-0238">DNA-binding</keyword>
<evidence type="ECO:0000256" key="2">
    <source>
        <dbReference type="ARBA" id="ARBA00023015"/>
    </source>
</evidence>
<dbReference type="Gene3D" id="1.10.1740.10">
    <property type="match status" value="1"/>
</dbReference>
<dbReference type="NCBIfam" id="TIGR02937">
    <property type="entry name" value="sigma70-ECF"/>
    <property type="match status" value="1"/>
</dbReference>
<dbReference type="InterPro" id="IPR039425">
    <property type="entry name" value="RNA_pol_sigma-70-like"/>
</dbReference>
<evidence type="ECO:0000313" key="8">
    <source>
        <dbReference type="EMBL" id="TGK01517.1"/>
    </source>
</evidence>
<dbReference type="GO" id="GO:0016987">
    <property type="term" value="F:sigma factor activity"/>
    <property type="evidence" value="ECO:0007669"/>
    <property type="project" value="UniProtKB-KW"/>
</dbReference>
<dbReference type="RefSeq" id="WP_135644658.1">
    <property type="nucleotide sequence ID" value="NZ_RQER01000006.1"/>
</dbReference>
<evidence type="ECO:0000259" key="6">
    <source>
        <dbReference type="Pfam" id="PF04542"/>
    </source>
</evidence>
<dbReference type="AlphaFoldDB" id="A0A5F1ZU99"/>
<organism evidence="8 11">
    <name type="scientific">Leptospira langatensis</name>
    <dbReference type="NCBI Taxonomy" id="2484983"/>
    <lineage>
        <taxon>Bacteria</taxon>
        <taxon>Pseudomonadati</taxon>
        <taxon>Spirochaetota</taxon>
        <taxon>Spirochaetia</taxon>
        <taxon>Leptospirales</taxon>
        <taxon>Leptospiraceae</taxon>
        <taxon>Leptospira</taxon>
    </lineage>
</organism>
<dbReference type="InterPro" id="IPR013249">
    <property type="entry name" value="RNA_pol_sigma70_r4_t2"/>
</dbReference>
<dbReference type="GO" id="GO:0003677">
    <property type="term" value="F:DNA binding"/>
    <property type="evidence" value="ECO:0007669"/>
    <property type="project" value="UniProtKB-KW"/>
</dbReference>
<name>A0A5F1ZU99_9LEPT</name>
<keyword evidence="3" id="KW-0731">Sigma factor</keyword>
<dbReference type="GO" id="GO:0006352">
    <property type="term" value="P:DNA-templated transcription initiation"/>
    <property type="evidence" value="ECO:0007669"/>
    <property type="project" value="InterPro"/>
</dbReference>
<dbReference type="InterPro" id="IPR013324">
    <property type="entry name" value="RNA_pol_sigma_r3/r4-like"/>
</dbReference>
<dbReference type="InterPro" id="IPR013325">
    <property type="entry name" value="RNA_pol_sigma_r2"/>
</dbReference>
<dbReference type="SUPFAM" id="SSF88946">
    <property type="entry name" value="Sigma2 domain of RNA polymerase sigma factors"/>
    <property type="match status" value="1"/>
</dbReference>